<proteinExistence type="predicted"/>
<organism evidence="1 3">
    <name type="scientific">Prochlorococcus phage P-SSM2</name>
    <dbReference type="NCBI Taxonomy" id="268746"/>
    <lineage>
        <taxon>Viruses</taxon>
        <taxon>Duplodnaviria</taxon>
        <taxon>Heunggongvirae</taxon>
        <taxon>Uroviricota</taxon>
        <taxon>Caudoviricetes</taxon>
        <taxon>Pantevenvirales</taxon>
        <taxon>Kyanoviridae</taxon>
        <taxon>Salacisavirus</taxon>
        <taxon>Salacisavirus pssm2</taxon>
    </lineage>
</organism>
<keyword evidence="3" id="KW-1185">Reference proteome</keyword>
<accession>Q58MN7</accession>
<dbReference type="EMBL" id="GU071092">
    <property type="protein sequence ID" value="ACY75996.1"/>
    <property type="molecule type" value="Genomic_DNA"/>
</dbReference>
<dbReference type="Proteomes" id="UP000013923">
    <property type="component" value="Genome"/>
</dbReference>
<evidence type="ECO:0000313" key="4">
    <source>
        <dbReference type="Proteomes" id="UP000013923"/>
    </source>
</evidence>
<gene>
    <name evidence="2" type="ORF">PCMG_00120</name>
    <name evidence="1" type="ORF">PSSM2_117</name>
</gene>
<evidence type="ECO:0000313" key="1">
    <source>
        <dbReference type="EMBL" id="AAX44495.1"/>
    </source>
</evidence>
<sequence>MADIKVRVGQKNAVKVISSLAGAQGLSLAELSDVNAANLLNGMMLVYNGATQKWDATLTITPGSEANLDINGGNF</sequence>
<organismHost>
    <name type="scientific">Prochlorococcus</name>
    <dbReference type="NCBI Taxonomy" id="1218"/>
</organismHost>
<dbReference type="GeneID" id="3294242"/>
<reference evidence="1 3" key="1">
    <citation type="journal article" date="2005" name="PLoS Biol.">
        <title>Three Prochlorococcus cyanophage genomes: signature features and ecological interpretations.</title>
        <authorList>
            <person name="Sullivan M.B."/>
            <person name="Coleman M.L."/>
            <person name="Weigele P."/>
            <person name="Rohwer F."/>
            <person name="Chisholm S.W."/>
        </authorList>
    </citation>
    <scope>NUCLEOTIDE SEQUENCE</scope>
</reference>
<protein>
    <submittedName>
        <fullName evidence="1">Uncharacterized protein</fullName>
    </submittedName>
</protein>
<dbReference type="EMBL" id="AY939844">
    <property type="protein sequence ID" value="AAX44495.1"/>
    <property type="molecule type" value="Genomic_DNA"/>
</dbReference>
<reference evidence="1 3" key="3">
    <citation type="journal article" date="2010" name="Environ. Microbiol.">
        <title>Genomic analysis of oceanic cyanobacterial myoviruses compared with T4-like myoviruses from diverse hosts and environments.</title>
        <authorList>
            <person name="Sullivan M.B."/>
            <person name="Huang K.H."/>
            <person name="Ignacio-Espinoza J.C."/>
            <person name="Berlin A.M."/>
            <person name="Kelly L."/>
            <person name="Weigele P.R."/>
            <person name="DeFrancesco A.S."/>
            <person name="Kern S.E."/>
            <person name="Thompson L.R."/>
            <person name="Young S."/>
            <person name="Yandava C."/>
            <person name="Fu R."/>
            <person name="Krastins B."/>
            <person name="Chase M."/>
            <person name="Sarracino D."/>
            <person name="Osburne M.S."/>
            <person name="Henn M.R."/>
            <person name="Chisholm S.W."/>
        </authorList>
    </citation>
    <scope>NUCLEOTIDE SEQUENCE [LARGE SCALE GENOMIC DNA]</scope>
</reference>
<dbReference type="Proteomes" id="UP000000991">
    <property type="component" value="Segment"/>
</dbReference>
<dbReference type="KEGG" id="vg:3294242"/>
<name>Q58MN7_BPPRM</name>
<evidence type="ECO:0000313" key="3">
    <source>
        <dbReference type="Proteomes" id="UP000000991"/>
    </source>
</evidence>
<reference evidence="2 4" key="2">
    <citation type="submission" date="2009-10" db="EMBL/GenBank/DDBJ databases">
        <title>The Genome Sequence of Prochlorococcus phage P-SSM2.</title>
        <authorList>
            <consortium name="The Broad Institute Genome Sequencing Platform"/>
            <person name="Henn M.R."/>
            <person name="Sullivan M.S."/>
            <person name="Osburne M.S."/>
            <person name="Levin J."/>
            <person name="Malboeuf C."/>
            <person name="Casali M."/>
            <person name="Russ C."/>
            <person name="Lennon N."/>
            <person name="Chapman S.B."/>
            <person name="Erlich R."/>
            <person name="Young S.K."/>
            <person name="Koehrsen M."/>
            <person name="Yandava C."/>
            <person name="Zeng Q."/>
            <person name="Alvarado L."/>
            <person name="Anderson S."/>
            <person name="Berlin A."/>
            <person name="Borenstein D."/>
            <person name="Chen Z."/>
            <person name="Engels R."/>
            <person name="Freedman E."/>
            <person name="Gellesch M."/>
            <person name="Goldberg J."/>
            <person name="Green L."/>
            <person name="Griggs A."/>
            <person name="Gujja S."/>
            <person name="Heilman E.R."/>
            <person name="Heiman D."/>
            <person name="Hepburn T."/>
            <person name="Howarth C."/>
            <person name="Jen D."/>
            <person name="Larson L."/>
            <person name="Lewis B."/>
            <person name="Mehta T."/>
            <person name="Park D."/>
            <person name="Pearson M."/>
            <person name="Richards J."/>
            <person name="Rizzolo K."/>
            <person name="Roberts A."/>
            <person name="Ryan E."/>
            <person name="Saif S."/>
            <person name="Shea T."/>
            <person name="Shenoy N."/>
            <person name="Sisk P."/>
            <person name="Stolte C."/>
            <person name="Sykes S."/>
            <person name="Walk T."/>
            <person name="White J."/>
            <person name="Yu Q."/>
            <person name="Coleman M.L."/>
            <person name="Huang K.H."/>
            <person name="Weigele P.R."/>
            <person name="DeFrancesco A.S."/>
            <person name="Kern S.E."/>
            <person name="Thompson L.R."/>
            <person name="Fu R."/>
            <person name="Hombeck B."/>
            <person name="Chisholm S.W."/>
            <person name="Haas B."/>
            <person name="Nusbaum C."/>
            <person name="Birren B."/>
        </authorList>
    </citation>
    <scope>NUCLEOTIDE SEQUENCE [LARGE SCALE GENOMIC DNA]</scope>
    <source>
        <strain evidence="2">P-SSM2</strain>
    </source>
</reference>
<evidence type="ECO:0000313" key="2">
    <source>
        <dbReference type="EMBL" id="ACY75996.1"/>
    </source>
</evidence>
<dbReference type="RefSeq" id="YP_214349.1">
    <property type="nucleotide sequence ID" value="NC_006883.2"/>
</dbReference>